<proteinExistence type="predicted"/>
<dbReference type="Proteomes" id="UP001501671">
    <property type="component" value="Unassembled WGS sequence"/>
</dbReference>
<keyword evidence="2" id="KW-1185">Reference proteome</keyword>
<dbReference type="RefSeq" id="WP_345251097.1">
    <property type="nucleotide sequence ID" value="NZ_BAABFO010000018.1"/>
</dbReference>
<organism evidence="1 2">
    <name type="scientific">Pigmentiphaga soli</name>
    <dbReference type="NCBI Taxonomy" id="1007095"/>
    <lineage>
        <taxon>Bacteria</taxon>
        <taxon>Pseudomonadati</taxon>
        <taxon>Pseudomonadota</taxon>
        <taxon>Betaproteobacteria</taxon>
        <taxon>Burkholderiales</taxon>
        <taxon>Alcaligenaceae</taxon>
        <taxon>Pigmentiphaga</taxon>
    </lineage>
</organism>
<evidence type="ECO:0000313" key="2">
    <source>
        <dbReference type="Proteomes" id="UP001501671"/>
    </source>
</evidence>
<protein>
    <recommendedName>
        <fullName evidence="3">Acyl dehydratase</fullName>
    </recommendedName>
</protein>
<accession>A0ABP8HDU7</accession>
<dbReference type="InterPro" id="IPR029069">
    <property type="entry name" value="HotDog_dom_sf"/>
</dbReference>
<comment type="caution">
    <text evidence="1">The sequence shown here is derived from an EMBL/GenBank/DDBJ whole genome shotgun (WGS) entry which is preliminary data.</text>
</comment>
<dbReference type="SUPFAM" id="SSF54637">
    <property type="entry name" value="Thioesterase/thiol ester dehydrase-isomerase"/>
    <property type="match status" value="1"/>
</dbReference>
<name>A0ABP8HDU7_9BURK</name>
<dbReference type="Gene3D" id="3.10.129.10">
    <property type="entry name" value="Hotdog Thioesterase"/>
    <property type="match status" value="1"/>
</dbReference>
<sequence length="163" mass="18220">MRKLEYETPDPLCFEDFEEGMCLGPVEKGPMMVGHQVRWAGACDNYHHEFHHDEYVAKAQGLPGILLSGPLMASMLLTETTRWLGVFARVSRYVDRNVANTMPRDAATVRGVVKRKFEEEGKALVEIECWIENQDGVKTTTGTVAAELPRRVEIAGRRAGSLA</sequence>
<evidence type="ECO:0000313" key="1">
    <source>
        <dbReference type="EMBL" id="GAA4337926.1"/>
    </source>
</evidence>
<reference evidence="2" key="1">
    <citation type="journal article" date="2019" name="Int. J. Syst. Evol. Microbiol.">
        <title>The Global Catalogue of Microorganisms (GCM) 10K type strain sequencing project: providing services to taxonomists for standard genome sequencing and annotation.</title>
        <authorList>
            <consortium name="The Broad Institute Genomics Platform"/>
            <consortium name="The Broad Institute Genome Sequencing Center for Infectious Disease"/>
            <person name="Wu L."/>
            <person name="Ma J."/>
        </authorList>
    </citation>
    <scope>NUCLEOTIDE SEQUENCE [LARGE SCALE GENOMIC DNA]</scope>
    <source>
        <strain evidence="2">JCM 17666</strain>
    </source>
</reference>
<evidence type="ECO:0008006" key="3">
    <source>
        <dbReference type="Google" id="ProtNLM"/>
    </source>
</evidence>
<dbReference type="EMBL" id="BAABFO010000018">
    <property type="protein sequence ID" value="GAA4337926.1"/>
    <property type="molecule type" value="Genomic_DNA"/>
</dbReference>
<gene>
    <name evidence="1" type="ORF">GCM10023144_34320</name>
</gene>